<dbReference type="AlphaFoldDB" id="A0A9P7ZRA0"/>
<evidence type="ECO:0008006" key="4">
    <source>
        <dbReference type="Google" id="ProtNLM"/>
    </source>
</evidence>
<reference evidence="2" key="1">
    <citation type="journal article" date="2021" name="IMA Fungus">
        <title>Genomic characterization of three marine fungi, including Emericellopsis atlantica sp. nov. with signatures of a generalist lifestyle and marine biomass degradation.</title>
        <authorList>
            <person name="Hagestad O.C."/>
            <person name="Hou L."/>
            <person name="Andersen J.H."/>
            <person name="Hansen E.H."/>
            <person name="Altermark B."/>
            <person name="Li C."/>
            <person name="Kuhnert E."/>
            <person name="Cox R.J."/>
            <person name="Crous P.W."/>
            <person name="Spatafora J.W."/>
            <person name="Lail K."/>
            <person name="Amirebrahimi M."/>
            <person name="Lipzen A."/>
            <person name="Pangilinan J."/>
            <person name="Andreopoulos W."/>
            <person name="Hayes R.D."/>
            <person name="Ng V."/>
            <person name="Grigoriev I.V."/>
            <person name="Jackson S.A."/>
            <person name="Sutton T.D.S."/>
            <person name="Dobson A.D.W."/>
            <person name="Rama T."/>
        </authorList>
    </citation>
    <scope>NUCLEOTIDE SEQUENCE</scope>
    <source>
        <strain evidence="2">TS7</strain>
    </source>
</reference>
<feature type="compositionally biased region" description="Polar residues" evidence="1">
    <location>
        <begin position="469"/>
        <end position="480"/>
    </location>
</feature>
<gene>
    <name evidence="2" type="ORF">F5Z01DRAFT_680103</name>
</gene>
<name>A0A9P7ZRA0_9HYPO</name>
<dbReference type="OrthoDB" id="5227693at2759"/>
<dbReference type="RefSeq" id="XP_046120689.1">
    <property type="nucleotide sequence ID" value="XM_046265573.1"/>
</dbReference>
<dbReference type="GeneID" id="70296476"/>
<evidence type="ECO:0000256" key="1">
    <source>
        <dbReference type="SAM" id="MobiDB-lite"/>
    </source>
</evidence>
<dbReference type="Proteomes" id="UP000887229">
    <property type="component" value="Unassembled WGS sequence"/>
</dbReference>
<comment type="caution">
    <text evidence="2">The sequence shown here is derived from an EMBL/GenBank/DDBJ whole genome shotgun (WGS) entry which is preliminary data.</text>
</comment>
<dbReference type="EMBL" id="MU251247">
    <property type="protein sequence ID" value="KAG9256765.1"/>
    <property type="molecule type" value="Genomic_DNA"/>
</dbReference>
<protein>
    <recommendedName>
        <fullName evidence="4">Modin</fullName>
    </recommendedName>
</protein>
<organism evidence="2 3">
    <name type="scientific">Emericellopsis atlantica</name>
    <dbReference type="NCBI Taxonomy" id="2614577"/>
    <lineage>
        <taxon>Eukaryota</taxon>
        <taxon>Fungi</taxon>
        <taxon>Dikarya</taxon>
        <taxon>Ascomycota</taxon>
        <taxon>Pezizomycotina</taxon>
        <taxon>Sordariomycetes</taxon>
        <taxon>Hypocreomycetidae</taxon>
        <taxon>Hypocreales</taxon>
        <taxon>Bionectriaceae</taxon>
        <taxon>Emericellopsis</taxon>
    </lineage>
</organism>
<feature type="region of interest" description="Disordered" evidence="1">
    <location>
        <begin position="464"/>
        <end position="485"/>
    </location>
</feature>
<keyword evidence="3" id="KW-1185">Reference proteome</keyword>
<evidence type="ECO:0000313" key="2">
    <source>
        <dbReference type="EMBL" id="KAG9256765.1"/>
    </source>
</evidence>
<feature type="region of interest" description="Disordered" evidence="1">
    <location>
        <begin position="414"/>
        <end position="440"/>
    </location>
</feature>
<sequence>MADSNETEIIVAAAALFVSLIALLATLLQCLQQYFASARGFSQCNEKVMGGWHKTKTRKFRLEDLRFETEVEIPVIFVCPPTNDKGAVDGKIQLLDGTPQSLAYTWTEDYQKKDRKERIRTSDNERASWTILLSAIQSMEIESQMWHRRQFDYFSSSQPPQTAFRQHGLPSEPPSLAESHTLAVAVQKKRMSWDTMPASITRPYATTTMCHLLEIIAAMGIYWKEFNRTNDRYRAEGNGFMVLGERVAELGLAFTFQVNGLSRFEKNRVIPVDEVKELCFGWVPTIFRSTQDKRRLEVPVDLRDLSTVLVATSSEIAETLQLIGCNHTSVATFMAPGRRVSHLFPISFEIALETFKDLCLQEPNDAERTQVVVDRLSDHVSEILRHQGDDSIATLLRFRALHVALDDADELLTGRSKLSRRTPQEDEPPGLSLETPKQQRRRKTVQTVLRFHIQEVIRQMNLGDDRSRSTSPVPCASTTMDDVDAAGPDERQEKLMQLYYHHVRRVVVRKAAKADAQEASLDAEQNVTHDDIWCTLVFRMICWLMLHDFNKLDVQVPKSELLGSRMPVYVA</sequence>
<accession>A0A9P7ZRA0</accession>
<proteinExistence type="predicted"/>
<evidence type="ECO:0000313" key="3">
    <source>
        <dbReference type="Proteomes" id="UP000887229"/>
    </source>
</evidence>